<keyword evidence="9" id="KW-0966">Cell projection</keyword>
<dbReference type="FunFam" id="1.10.472.80:FF:000022">
    <property type="entry name" value="TBC1 domain family, member 31"/>
    <property type="match status" value="1"/>
</dbReference>
<dbReference type="eggNOG" id="KOG1093">
    <property type="taxonomic scope" value="Eukaryota"/>
</dbReference>
<evidence type="ECO:0000256" key="9">
    <source>
        <dbReference type="ARBA" id="ARBA00023273"/>
    </source>
</evidence>
<evidence type="ECO:0000256" key="6">
    <source>
        <dbReference type="ARBA" id="ARBA00022737"/>
    </source>
</evidence>
<dbReference type="EMBL" id="KK852981">
    <property type="protein sequence ID" value="KDR12955.1"/>
    <property type="molecule type" value="Genomic_DNA"/>
</dbReference>
<evidence type="ECO:0000256" key="5">
    <source>
        <dbReference type="ARBA" id="ARBA00022574"/>
    </source>
</evidence>
<dbReference type="InterPro" id="IPR051570">
    <property type="entry name" value="TBC1_cilium_biogenesis"/>
</dbReference>
<keyword evidence="6" id="KW-0677">Repeat</keyword>
<feature type="domain" description="Rab-GAP TBC" evidence="13">
    <location>
        <begin position="177"/>
        <end position="352"/>
    </location>
</feature>
<dbReference type="FunCoup" id="A0A067QSV7">
    <property type="interactions" value="63"/>
</dbReference>
<evidence type="ECO:0000256" key="7">
    <source>
        <dbReference type="ARBA" id="ARBA00023054"/>
    </source>
</evidence>
<dbReference type="AlphaFoldDB" id="A0A067QSV7"/>
<proteinExistence type="predicted"/>
<dbReference type="STRING" id="136037.A0A067QSV7"/>
<evidence type="ECO:0000256" key="1">
    <source>
        <dbReference type="ARBA" id="ARBA00004138"/>
    </source>
</evidence>
<evidence type="ECO:0000256" key="12">
    <source>
        <dbReference type="SAM" id="MobiDB-lite"/>
    </source>
</evidence>
<dbReference type="OMA" id="WAGKEME"/>
<accession>A0A067QSV7</accession>
<dbReference type="Proteomes" id="UP000027135">
    <property type="component" value="Unassembled WGS sequence"/>
</dbReference>
<protein>
    <recommendedName>
        <fullName evidence="3">TBC1 domain family member 31</fullName>
    </recommendedName>
</protein>
<evidence type="ECO:0000256" key="3">
    <source>
        <dbReference type="ARBA" id="ARBA00014199"/>
    </source>
</evidence>
<keyword evidence="8" id="KW-0206">Cytoskeleton</keyword>
<dbReference type="GO" id="GO:0060271">
    <property type="term" value="P:cilium assembly"/>
    <property type="evidence" value="ECO:0007669"/>
    <property type="project" value="UniProtKB-ARBA"/>
</dbReference>
<dbReference type="Pfam" id="PF00566">
    <property type="entry name" value="RabGAP-TBC"/>
    <property type="match status" value="1"/>
</dbReference>
<keyword evidence="5" id="KW-0853">WD repeat</keyword>
<comment type="function">
    <text evidence="10">Molecular adapter which is involved in cilium biogenesis. Part of a functional complex including OFD1 a centriolar protein involved in cilium assembly. Could regulate the cAMP-dependent phosphorylation of OFD1, and its subsequent ubiquitination by PJA2 which ultimately leads to its proteasomal degradation.</text>
</comment>
<name>A0A067QSV7_ZOONE</name>
<keyword evidence="15" id="KW-1185">Reference proteome</keyword>
<feature type="coiled-coil region" evidence="11">
    <location>
        <begin position="535"/>
        <end position="576"/>
    </location>
</feature>
<evidence type="ECO:0000256" key="11">
    <source>
        <dbReference type="SAM" id="Coils"/>
    </source>
</evidence>
<dbReference type="GO" id="GO:0060090">
    <property type="term" value="F:molecular adaptor activity"/>
    <property type="evidence" value="ECO:0007669"/>
    <property type="project" value="UniProtKB-ARBA"/>
</dbReference>
<dbReference type="GO" id="GO:0034451">
    <property type="term" value="C:centriolar satellite"/>
    <property type="evidence" value="ECO:0007669"/>
    <property type="project" value="UniProtKB-SubCell"/>
</dbReference>
<dbReference type="InterPro" id="IPR035969">
    <property type="entry name" value="Rab-GAP_TBC_sf"/>
</dbReference>
<reference evidence="14 15" key="1">
    <citation type="journal article" date="2014" name="Nat. Commun.">
        <title>Molecular traces of alternative social organization in a termite genome.</title>
        <authorList>
            <person name="Terrapon N."/>
            <person name="Li C."/>
            <person name="Robertson H.M."/>
            <person name="Ji L."/>
            <person name="Meng X."/>
            <person name="Booth W."/>
            <person name="Chen Z."/>
            <person name="Childers C.P."/>
            <person name="Glastad K.M."/>
            <person name="Gokhale K."/>
            <person name="Gowin J."/>
            <person name="Gronenberg W."/>
            <person name="Hermansen R.A."/>
            <person name="Hu H."/>
            <person name="Hunt B.G."/>
            <person name="Huylmans A.K."/>
            <person name="Khalil S.M."/>
            <person name="Mitchell R.D."/>
            <person name="Munoz-Torres M.C."/>
            <person name="Mustard J.A."/>
            <person name="Pan H."/>
            <person name="Reese J.T."/>
            <person name="Scharf M.E."/>
            <person name="Sun F."/>
            <person name="Vogel H."/>
            <person name="Xiao J."/>
            <person name="Yang W."/>
            <person name="Yang Z."/>
            <person name="Yang Z."/>
            <person name="Zhou J."/>
            <person name="Zhu J."/>
            <person name="Brent C.S."/>
            <person name="Elsik C.G."/>
            <person name="Goodisman M.A."/>
            <person name="Liberles D.A."/>
            <person name="Roe R.M."/>
            <person name="Vargo E.L."/>
            <person name="Vilcinskas A."/>
            <person name="Wang J."/>
            <person name="Bornberg-Bauer E."/>
            <person name="Korb J."/>
            <person name="Zhang G."/>
            <person name="Liebig J."/>
        </authorList>
    </citation>
    <scope>NUCLEOTIDE SEQUENCE [LARGE SCALE GENOMIC DNA]</scope>
    <source>
        <tissue evidence="14">Whole organism</tissue>
    </source>
</reference>
<evidence type="ECO:0000313" key="14">
    <source>
        <dbReference type="EMBL" id="KDR12955.1"/>
    </source>
</evidence>
<evidence type="ECO:0000256" key="2">
    <source>
        <dbReference type="ARBA" id="ARBA00004607"/>
    </source>
</evidence>
<organism evidence="14 15">
    <name type="scientific">Zootermopsis nevadensis</name>
    <name type="common">Dampwood termite</name>
    <dbReference type="NCBI Taxonomy" id="136037"/>
    <lineage>
        <taxon>Eukaryota</taxon>
        <taxon>Metazoa</taxon>
        <taxon>Ecdysozoa</taxon>
        <taxon>Arthropoda</taxon>
        <taxon>Hexapoda</taxon>
        <taxon>Insecta</taxon>
        <taxon>Pterygota</taxon>
        <taxon>Neoptera</taxon>
        <taxon>Polyneoptera</taxon>
        <taxon>Dictyoptera</taxon>
        <taxon>Blattodea</taxon>
        <taxon>Blattoidea</taxon>
        <taxon>Termitoidae</taxon>
        <taxon>Termopsidae</taxon>
        <taxon>Zootermopsis</taxon>
    </lineage>
</organism>
<dbReference type="Gene3D" id="1.10.472.80">
    <property type="entry name" value="Ypt/Rab-GAP domain of gyp1p, domain 3"/>
    <property type="match status" value="1"/>
</dbReference>
<keyword evidence="7 11" id="KW-0175">Coiled coil</keyword>
<dbReference type="GO" id="GO:0036064">
    <property type="term" value="C:ciliary basal body"/>
    <property type="evidence" value="ECO:0007669"/>
    <property type="project" value="TreeGrafter"/>
</dbReference>
<dbReference type="InParanoid" id="A0A067QSV7"/>
<sequence length="801" mass="93676">MVIGGHCPVLVVFCLDVWSVKKVIELPEGVSGIRHVEFLPQLFDAGANKVLGLLSSQGILYFLDIESSLFLENVIVSQTNISRFTCSYSGKYVACILQSGEVNIYTSVPLLEAQSLEETVLTEKAHSSEHDVEPEKKMATHRIVRHSSKQNLLRVHKQLKETLNLSRLRPILKEFGEYPDSYRPLIWRIILHIPCNQPAYMSLIKREVHTAYLHLEEQYSLENRSVLNCLKRLLSCLAHWSSIFAEVKFLPLFVFPFVKVFKNDPFVCFEVVTTIIMNWCQYWFEYFPFPPVNVLSMIENVLAEHDTELLEFYCGAGVKTDLYAWTLLEVAFSEVLPRSDWLCLWDHVLSNEPSFLLMAVVAYNIVCRTTIMSCRNRDDFEYFFHNQNPVDMKQFISKTYMLCNKTRKEVHPRQYLTAFKPLEKGSYPVFNQYPKFIIDYKAHRMEQIRIEEQNILKEYERAMKQKAEQEERIHDAIHTEIQEKRLKELEEVCQEILHKEEKRVADQRQKILAVRQDLRVRELELLDVAKNRLMRQNVQKRHVALNQLLDNIERKRAQQETEVAAAEEEIQQHYLKLLTHKHNLEQMLGTANNVVPSTSVEHHALQLQQEQLANELRKLHSEANSEHLAKQVNIETRVAMLDELLHTAELELAREVAERQHTLQSGQNNIKVMHRETETKKLEQEVEHLLKQLTEVRLNEGTARLHEVVESQADRWALNREQEKLVRLQQSDLPSSFLHPRCNEEIRQQGWSSKQNQQRRDVASRTKASSLRSAEFYRQEQDAVKAAMDVREHIVAESGFL</sequence>
<dbReference type="SUPFAM" id="SSF47923">
    <property type="entry name" value="Ypt/Rab-GAP domain of gyp1p"/>
    <property type="match status" value="1"/>
</dbReference>
<comment type="subcellular location">
    <subcellularLocation>
        <location evidence="1">Cell projection</location>
        <location evidence="1">Cilium</location>
    </subcellularLocation>
    <subcellularLocation>
        <location evidence="2">Cytoplasm</location>
        <location evidence="2">Cytoskeleton</location>
        <location evidence="2">Microtubule organizing center</location>
        <location evidence="2">Centrosome</location>
        <location evidence="2">Centriolar satellite</location>
    </subcellularLocation>
</comment>
<keyword evidence="4" id="KW-0963">Cytoplasm</keyword>
<dbReference type="eggNOG" id="KOG0295">
    <property type="taxonomic scope" value="Eukaryota"/>
</dbReference>
<evidence type="ECO:0000256" key="10">
    <source>
        <dbReference type="ARBA" id="ARBA00034464"/>
    </source>
</evidence>
<feature type="region of interest" description="Disordered" evidence="12">
    <location>
        <begin position="748"/>
        <end position="767"/>
    </location>
</feature>
<evidence type="ECO:0000256" key="8">
    <source>
        <dbReference type="ARBA" id="ARBA00023212"/>
    </source>
</evidence>
<dbReference type="PANTHER" id="PTHR19853:SF1">
    <property type="entry name" value="TBC1 DOMAIN FAMILY MEMBER 31"/>
    <property type="match status" value="1"/>
</dbReference>
<evidence type="ECO:0000256" key="4">
    <source>
        <dbReference type="ARBA" id="ARBA00022490"/>
    </source>
</evidence>
<evidence type="ECO:0000259" key="13">
    <source>
        <dbReference type="PROSITE" id="PS50086"/>
    </source>
</evidence>
<evidence type="ECO:0000313" key="15">
    <source>
        <dbReference type="Proteomes" id="UP000027135"/>
    </source>
</evidence>
<dbReference type="InterPro" id="IPR000195">
    <property type="entry name" value="Rab-GAP-TBC_dom"/>
</dbReference>
<dbReference type="PANTHER" id="PTHR19853">
    <property type="entry name" value="WD REPEAT CONTAINING PROTEIN 3 WDR3"/>
    <property type="match status" value="1"/>
</dbReference>
<gene>
    <name evidence="14" type="ORF">L798_12912</name>
</gene>
<dbReference type="PROSITE" id="PS50086">
    <property type="entry name" value="TBC_RABGAP"/>
    <property type="match status" value="1"/>
</dbReference>
<feature type="coiled-coil region" evidence="11">
    <location>
        <begin position="445"/>
        <end position="499"/>
    </location>
</feature>